<reference evidence="2 3" key="1">
    <citation type="journal article" date="2007" name="Nature">
        <title>Evolution of genes and genomes on the Drosophila phylogeny.</title>
        <authorList>
            <consortium name="Drosophila 12 Genomes Consortium"/>
            <person name="Clark A.G."/>
            <person name="Eisen M.B."/>
            <person name="Smith D.R."/>
            <person name="Bergman C.M."/>
            <person name="Oliver B."/>
            <person name="Markow T.A."/>
            <person name="Kaufman T.C."/>
            <person name="Kellis M."/>
            <person name="Gelbart W."/>
            <person name="Iyer V.N."/>
            <person name="Pollard D.A."/>
            <person name="Sackton T.B."/>
            <person name="Larracuente A.M."/>
            <person name="Singh N.D."/>
            <person name="Abad J.P."/>
            <person name="Abt D.N."/>
            <person name="Adryan B."/>
            <person name="Aguade M."/>
            <person name="Akashi H."/>
            <person name="Anderson W.W."/>
            <person name="Aquadro C.F."/>
            <person name="Ardell D.H."/>
            <person name="Arguello R."/>
            <person name="Artieri C.G."/>
            <person name="Barbash D.A."/>
            <person name="Barker D."/>
            <person name="Barsanti P."/>
            <person name="Batterham P."/>
            <person name="Batzoglou S."/>
            <person name="Begun D."/>
            <person name="Bhutkar A."/>
            <person name="Blanco E."/>
            <person name="Bosak S.A."/>
            <person name="Bradley R.K."/>
            <person name="Brand A.D."/>
            <person name="Brent M.R."/>
            <person name="Brooks A.N."/>
            <person name="Brown R.H."/>
            <person name="Butlin R.K."/>
            <person name="Caggese C."/>
            <person name="Calvi B.R."/>
            <person name="Bernardo de Carvalho A."/>
            <person name="Caspi A."/>
            <person name="Castrezana S."/>
            <person name="Celniker S.E."/>
            <person name="Chang J.L."/>
            <person name="Chapple C."/>
            <person name="Chatterji S."/>
            <person name="Chinwalla A."/>
            <person name="Civetta A."/>
            <person name="Clifton S.W."/>
            <person name="Comeron J.M."/>
            <person name="Costello J.C."/>
            <person name="Coyne J.A."/>
            <person name="Daub J."/>
            <person name="David R.G."/>
            <person name="Delcher A.L."/>
            <person name="Delehaunty K."/>
            <person name="Do C.B."/>
            <person name="Ebling H."/>
            <person name="Edwards K."/>
            <person name="Eickbush T."/>
            <person name="Evans J.D."/>
            <person name="Filipski A."/>
            <person name="Findeiss S."/>
            <person name="Freyhult E."/>
            <person name="Fulton L."/>
            <person name="Fulton R."/>
            <person name="Garcia A.C."/>
            <person name="Gardiner A."/>
            <person name="Garfield D.A."/>
            <person name="Garvin B.E."/>
            <person name="Gibson G."/>
            <person name="Gilbert D."/>
            <person name="Gnerre S."/>
            <person name="Godfrey J."/>
            <person name="Good R."/>
            <person name="Gotea V."/>
            <person name="Gravely B."/>
            <person name="Greenberg A.J."/>
            <person name="Griffiths-Jones S."/>
            <person name="Gross S."/>
            <person name="Guigo R."/>
            <person name="Gustafson E.A."/>
            <person name="Haerty W."/>
            <person name="Hahn M.W."/>
            <person name="Halligan D.L."/>
            <person name="Halpern A.L."/>
            <person name="Halter G.M."/>
            <person name="Han M.V."/>
            <person name="Heger A."/>
            <person name="Hillier L."/>
            <person name="Hinrichs A.S."/>
            <person name="Holmes I."/>
            <person name="Hoskins R.A."/>
            <person name="Hubisz M.J."/>
            <person name="Hultmark D."/>
            <person name="Huntley M.A."/>
            <person name="Jaffe D.B."/>
            <person name="Jagadeeshan S."/>
            <person name="Jeck W.R."/>
            <person name="Johnson J."/>
            <person name="Jones C.D."/>
            <person name="Jordan W.C."/>
            <person name="Karpen G.H."/>
            <person name="Kataoka E."/>
            <person name="Keightley P.D."/>
            <person name="Kheradpour P."/>
            <person name="Kirkness E.F."/>
            <person name="Koerich L.B."/>
            <person name="Kristiansen K."/>
            <person name="Kudrna D."/>
            <person name="Kulathinal R.J."/>
            <person name="Kumar S."/>
            <person name="Kwok R."/>
            <person name="Lander E."/>
            <person name="Langley C.H."/>
            <person name="Lapoint R."/>
            <person name="Lazzaro B.P."/>
            <person name="Lee S.J."/>
            <person name="Levesque L."/>
            <person name="Li R."/>
            <person name="Lin C.F."/>
            <person name="Lin M.F."/>
            <person name="Lindblad-Toh K."/>
            <person name="Llopart A."/>
            <person name="Long M."/>
            <person name="Low L."/>
            <person name="Lozovsky E."/>
            <person name="Lu J."/>
            <person name="Luo M."/>
            <person name="Machado C.A."/>
            <person name="Makalowski W."/>
            <person name="Marzo M."/>
            <person name="Matsuda M."/>
            <person name="Matzkin L."/>
            <person name="McAllister B."/>
            <person name="McBride C.S."/>
            <person name="McKernan B."/>
            <person name="McKernan K."/>
            <person name="Mendez-Lago M."/>
            <person name="Minx P."/>
            <person name="Mollenhauer M.U."/>
            <person name="Montooth K."/>
            <person name="Mount S.M."/>
            <person name="Mu X."/>
            <person name="Myers E."/>
            <person name="Negre B."/>
            <person name="Newfeld S."/>
            <person name="Nielsen R."/>
            <person name="Noor M.A."/>
            <person name="O'Grady P."/>
            <person name="Pachter L."/>
            <person name="Papaceit M."/>
            <person name="Parisi M.J."/>
            <person name="Parisi M."/>
            <person name="Parts L."/>
            <person name="Pedersen J.S."/>
            <person name="Pesole G."/>
            <person name="Phillippy A.M."/>
            <person name="Ponting C.P."/>
            <person name="Pop M."/>
            <person name="Porcelli D."/>
            <person name="Powell J.R."/>
            <person name="Prohaska S."/>
            <person name="Pruitt K."/>
            <person name="Puig M."/>
            <person name="Quesneville H."/>
            <person name="Ram K.R."/>
            <person name="Rand D."/>
            <person name="Rasmussen M.D."/>
            <person name="Reed L.K."/>
            <person name="Reenan R."/>
            <person name="Reily A."/>
            <person name="Remington K.A."/>
            <person name="Rieger T.T."/>
            <person name="Ritchie M.G."/>
            <person name="Robin C."/>
            <person name="Rogers Y.H."/>
            <person name="Rohde C."/>
            <person name="Rozas J."/>
            <person name="Rubenfield M.J."/>
            <person name="Ruiz A."/>
            <person name="Russo S."/>
            <person name="Salzberg S.L."/>
            <person name="Sanchez-Gracia A."/>
            <person name="Saranga D.J."/>
            <person name="Sato H."/>
            <person name="Schaeffer S.W."/>
            <person name="Schatz M.C."/>
            <person name="Schlenke T."/>
            <person name="Schwartz R."/>
            <person name="Segarra C."/>
            <person name="Singh R.S."/>
            <person name="Sirot L."/>
            <person name="Sirota M."/>
            <person name="Sisneros N.B."/>
            <person name="Smith C.D."/>
            <person name="Smith T.F."/>
            <person name="Spieth J."/>
            <person name="Stage D.E."/>
            <person name="Stark A."/>
            <person name="Stephan W."/>
            <person name="Strausberg R.L."/>
            <person name="Strempel S."/>
            <person name="Sturgill D."/>
            <person name="Sutton G."/>
            <person name="Sutton G.G."/>
            <person name="Tao W."/>
            <person name="Teichmann S."/>
            <person name="Tobari Y.N."/>
            <person name="Tomimura Y."/>
            <person name="Tsolas J.M."/>
            <person name="Valente V.L."/>
            <person name="Venter E."/>
            <person name="Venter J.C."/>
            <person name="Vicario S."/>
            <person name="Vieira F.G."/>
            <person name="Vilella A.J."/>
            <person name="Villasante A."/>
            <person name="Walenz B."/>
            <person name="Wang J."/>
            <person name="Wasserman M."/>
            <person name="Watts T."/>
            <person name="Wilson D."/>
            <person name="Wilson R.K."/>
            <person name="Wing R.A."/>
            <person name="Wolfner M.F."/>
            <person name="Wong A."/>
            <person name="Wong G.K."/>
            <person name="Wu C.I."/>
            <person name="Wu G."/>
            <person name="Yamamoto D."/>
            <person name="Yang H.P."/>
            <person name="Yang S.P."/>
            <person name="Yorke J.A."/>
            <person name="Yoshida K."/>
            <person name="Zdobnov E."/>
            <person name="Zhang P."/>
            <person name="Zhang Y."/>
            <person name="Zimin A.V."/>
            <person name="Baldwin J."/>
            <person name="Abdouelleil A."/>
            <person name="Abdulkadir J."/>
            <person name="Abebe A."/>
            <person name="Abera B."/>
            <person name="Abreu J."/>
            <person name="Acer S.C."/>
            <person name="Aftuck L."/>
            <person name="Alexander A."/>
            <person name="An P."/>
            <person name="Anderson E."/>
            <person name="Anderson S."/>
            <person name="Arachi H."/>
            <person name="Azer M."/>
            <person name="Bachantsang P."/>
            <person name="Barry A."/>
            <person name="Bayul T."/>
            <person name="Berlin A."/>
            <person name="Bessette D."/>
            <person name="Bloom T."/>
            <person name="Blye J."/>
            <person name="Boguslavskiy L."/>
            <person name="Bonnet C."/>
            <person name="Boukhgalter B."/>
            <person name="Bourzgui I."/>
            <person name="Brown A."/>
            <person name="Cahill P."/>
            <person name="Channer S."/>
            <person name="Cheshatsang Y."/>
            <person name="Chuda L."/>
            <person name="Citroen M."/>
            <person name="Collymore A."/>
            <person name="Cooke P."/>
            <person name="Costello M."/>
            <person name="D'Aco K."/>
            <person name="Daza R."/>
            <person name="De Haan G."/>
            <person name="DeGray S."/>
            <person name="DeMaso C."/>
            <person name="Dhargay N."/>
            <person name="Dooley K."/>
            <person name="Dooley E."/>
            <person name="Doricent M."/>
            <person name="Dorje P."/>
            <person name="Dorjee K."/>
            <person name="Dupes A."/>
            <person name="Elong R."/>
            <person name="Falk J."/>
            <person name="Farina A."/>
            <person name="Faro S."/>
            <person name="Ferguson D."/>
            <person name="Fisher S."/>
            <person name="Foley C.D."/>
            <person name="Franke A."/>
            <person name="Friedrich D."/>
            <person name="Gadbois L."/>
            <person name="Gearin G."/>
            <person name="Gearin C.R."/>
            <person name="Giannoukos G."/>
            <person name="Goode T."/>
            <person name="Graham J."/>
            <person name="Grandbois E."/>
            <person name="Grewal S."/>
            <person name="Gyaltsen K."/>
            <person name="Hafez N."/>
            <person name="Hagos B."/>
            <person name="Hall J."/>
            <person name="Henson C."/>
            <person name="Hollinger A."/>
            <person name="Honan T."/>
            <person name="Huard M.D."/>
            <person name="Hughes L."/>
            <person name="Hurhula B."/>
            <person name="Husby M.E."/>
            <person name="Kamat A."/>
            <person name="Kanga B."/>
            <person name="Kashin S."/>
            <person name="Khazanovich D."/>
            <person name="Kisner P."/>
            <person name="Lance K."/>
            <person name="Lara M."/>
            <person name="Lee W."/>
            <person name="Lennon N."/>
            <person name="Letendre F."/>
            <person name="LeVine R."/>
            <person name="Lipovsky A."/>
            <person name="Liu X."/>
            <person name="Liu J."/>
            <person name="Liu S."/>
            <person name="Lokyitsang T."/>
            <person name="Lokyitsang Y."/>
            <person name="Lubonja R."/>
            <person name="Lui A."/>
            <person name="MacDonald P."/>
            <person name="Magnisalis V."/>
            <person name="Maru K."/>
            <person name="Matthews C."/>
            <person name="McCusker W."/>
            <person name="McDonough S."/>
            <person name="Mehta T."/>
            <person name="Meldrim J."/>
            <person name="Meneus L."/>
            <person name="Mihai O."/>
            <person name="Mihalev A."/>
            <person name="Mihova T."/>
            <person name="Mittelman R."/>
            <person name="Mlenga V."/>
            <person name="Montmayeur A."/>
            <person name="Mulrain L."/>
            <person name="Navidi A."/>
            <person name="Naylor J."/>
            <person name="Negash T."/>
            <person name="Nguyen T."/>
            <person name="Nguyen N."/>
            <person name="Nicol R."/>
            <person name="Norbu C."/>
            <person name="Norbu N."/>
            <person name="Novod N."/>
            <person name="O'Neill B."/>
            <person name="Osman S."/>
            <person name="Markiewicz E."/>
            <person name="Oyono O.L."/>
            <person name="Patti C."/>
            <person name="Phunkhang P."/>
            <person name="Pierre F."/>
            <person name="Priest M."/>
            <person name="Raghuraman S."/>
            <person name="Rege F."/>
            <person name="Reyes R."/>
            <person name="Rise C."/>
            <person name="Rogov P."/>
            <person name="Ross K."/>
            <person name="Ryan E."/>
            <person name="Settipalli S."/>
            <person name="Shea T."/>
            <person name="Sherpa N."/>
            <person name="Shi L."/>
            <person name="Shih D."/>
            <person name="Sparrow T."/>
            <person name="Spaulding J."/>
            <person name="Stalker J."/>
            <person name="Stange-Thomann N."/>
            <person name="Stavropoulos S."/>
            <person name="Stone C."/>
            <person name="Strader C."/>
            <person name="Tesfaye S."/>
            <person name="Thomson T."/>
            <person name="Thoulutsang Y."/>
            <person name="Thoulutsang D."/>
            <person name="Topham K."/>
            <person name="Topping I."/>
            <person name="Tsamla T."/>
            <person name="Vassiliev H."/>
            <person name="Vo A."/>
            <person name="Wangchuk T."/>
            <person name="Wangdi T."/>
            <person name="Weiand M."/>
            <person name="Wilkinson J."/>
            <person name="Wilson A."/>
            <person name="Yadav S."/>
            <person name="Young G."/>
            <person name="Yu Q."/>
            <person name="Zembek L."/>
            <person name="Zhong D."/>
            <person name="Zimmer A."/>
            <person name="Zwirko Z."/>
            <person name="Jaffe D.B."/>
            <person name="Alvarez P."/>
            <person name="Brockman W."/>
            <person name="Butler J."/>
            <person name="Chin C."/>
            <person name="Gnerre S."/>
            <person name="Grabherr M."/>
            <person name="Kleber M."/>
            <person name="Mauceli E."/>
            <person name="MacCallum I."/>
        </authorList>
    </citation>
    <scope>NUCLEOTIDE SEQUENCE [LARGE SCALE GENOMIC DNA]</scope>
    <source>
        <strain evidence="3">Tai18E2 / Tucson 14021-0261.01</strain>
    </source>
</reference>
<accession>B4PYD7</accession>
<dbReference type="EMBL" id="CM000162">
    <property type="protein sequence ID" value="EDX01999.2"/>
    <property type="molecule type" value="Genomic_DNA"/>
</dbReference>
<evidence type="ECO:0000313" key="2">
    <source>
        <dbReference type="EMBL" id="EDX01999.2"/>
    </source>
</evidence>
<gene>
    <name evidence="2" type="primary">Dyak\GE15917</name>
    <name evidence="2" type="synonym">Dyak\CG15198</name>
    <name evidence="2" type="synonym">dyak_GLEANR_17387</name>
    <name evidence="2" type="synonym">GE15917</name>
    <name evidence="2" type="ORF">Dyak_GE15917</name>
</gene>
<dbReference type="eggNOG" id="ENOG502TFAS">
    <property type="taxonomic scope" value="Eukaryota"/>
</dbReference>
<dbReference type="KEGG" id="dya:Dyak_GE15917"/>
<protein>
    <submittedName>
        <fullName evidence="2">Uncharacterized protein</fullName>
    </submittedName>
</protein>
<dbReference type="Proteomes" id="UP000002282">
    <property type="component" value="Chromosome X"/>
</dbReference>
<dbReference type="HOGENOM" id="CLU_1877601_0_0_1"/>
<dbReference type="AlphaFoldDB" id="B4PYD7"/>
<name>B4PYD7_DROYA</name>
<dbReference type="OrthoDB" id="191686at2759"/>
<proteinExistence type="predicted"/>
<evidence type="ECO:0000256" key="1">
    <source>
        <dbReference type="SAM" id="MobiDB-lite"/>
    </source>
</evidence>
<sequence length="197" mass="20479">MRPSVWDFRSVLGPTLHRTVRKTSQINSKFLRVNNSVFFLLLFFFTCCPLSVAMKTLESDDKPFNPFYIGPHPSKACAIPEIPGRQCSPNCQEQVQPAATTTNKSPTGAVASNGSPTELQDANSVPTGTAGGMLIVGVANIYSTVEVLAAAARMGGAAGTGAAAVTGADQGPPAPSNTICKPYPCMEGARSDSPGCG</sequence>
<feature type="region of interest" description="Disordered" evidence="1">
    <location>
        <begin position="98"/>
        <end position="124"/>
    </location>
</feature>
<evidence type="ECO:0000313" key="3">
    <source>
        <dbReference type="Proteomes" id="UP000002282"/>
    </source>
</evidence>
<keyword evidence="3" id="KW-1185">Reference proteome</keyword>
<reference evidence="2 3" key="2">
    <citation type="journal article" date="2007" name="PLoS Biol.">
        <title>Principles of genome evolution in the Drosophila melanogaster species group.</title>
        <authorList>
            <person name="Ranz J.M."/>
            <person name="Maurin D."/>
            <person name="Chan Y.S."/>
            <person name="von Grotthuss M."/>
            <person name="Hillier L.W."/>
            <person name="Roote J."/>
            <person name="Ashburner M."/>
            <person name="Bergman C.M."/>
        </authorList>
    </citation>
    <scope>NUCLEOTIDE SEQUENCE [LARGE SCALE GENOMIC DNA]</scope>
    <source>
        <strain evidence="3">Tai18E2 / Tucson 14021-0261.01</strain>
    </source>
</reference>
<organism evidence="2 3">
    <name type="scientific">Drosophila yakuba</name>
    <name type="common">Fruit fly</name>
    <dbReference type="NCBI Taxonomy" id="7245"/>
    <lineage>
        <taxon>Eukaryota</taxon>
        <taxon>Metazoa</taxon>
        <taxon>Ecdysozoa</taxon>
        <taxon>Arthropoda</taxon>
        <taxon>Hexapoda</taxon>
        <taxon>Insecta</taxon>
        <taxon>Pterygota</taxon>
        <taxon>Neoptera</taxon>
        <taxon>Endopterygota</taxon>
        <taxon>Diptera</taxon>
        <taxon>Brachycera</taxon>
        <taxon>Muscomorpha</taxon>
        <taxon>Ephydroidea</taxon>
        <taxon>Drosophilidae</taxon>
        <taxon>Drosophila</taxon>
        <taxon>Sophophora</taxon>
    </lineage>
</organism>